<keyword evidence="7" id="KW-1185">Reference proteome</keyword>
<dbReference type="SUPFAM" id="SSF64268">
    <property type="entry name" value="PX domain"/>
    <property type="match status" value="1"/>
</dbReference>
<dbReference type="SMART" id="SM00233">
    <property type="entry name" value="PH"/>
    <property type="match status" value="1"/>
</dbReference>
<feature type="compositionally biased region" description="Low complexity" evidence="3">
    <location>
        <begin position="318"/>
        <end position="332"/>
    </location>
</feature>
<protein>
    <recommendedName>
        <fullName evidence="8">RhoGAP-domain-containing protein</fullName>
    </recommendedName>
</protein>
<dbReference type="PANTHER" id="PTHR23176">
    <property type="entry name" value="RHO/RAC/CDC GTPASE-ACTIVATING PROTEIN"/>
    <property type="match status" value="1"/>
</dbReference>
<dbReference type="InterPro" id="IPR000198">
    <property type="entry name" value="RhoGAP_dom"/>
</dbReference>
<dbReference type="Proteomes" id="UP000094385">
    <property type="component" value="Unassembled WGS sequence"/>
</dbReference>
<feature type="region of interest" description="Disordered" evidence="3">
    <location>
        <begin position="421"/>
        <end position="443"/>
    </location>
</feature>
<dbReference type="Pfam" id="PF00169">
    <property type="entry name" value="PH"/>
    <property type="match status" value="1"/>
</dbReference>
<keyword evidence="2" id="KW-0175">Coiled coil</keyword>
<keyword evidence="1" id="KW-0343">GTPase activation</keyword>
<dbReference type="GO" id="GO:0005096">
    <property type="term" value="F:GTPase activator activity"/>
    <property type="evidence" value="ECO:0007669"/>
    <property type="project" value="UniProtKB-KW"/>
</dbReference>
<evidence type="ECO:0008006" key="8">
    <source>
        <dbReference type="Google" id="ProtNLM"/>
    </source>
</evidence>
<feature type="domain" description="PH" evidence="4">
    <location>
        <begin position="618"/>
        <end position="725"/>
    </location>
</feature>
<dbReference type="GO" id="GO:0035091">
    <property type="term" value="F:phosphatidylinositol binding"/>
    <property type="evidence" value="ECO:0007669"/>
    <property type="project" value="InterPro"/>
</dbReference>
<dbReference type="AlphaFoldDB" id="A0A1E3Q912"/>
<feature type="compositionally biased region" description="Polar residues" evidence="3">
    <location>
        <begin position="335"/>
        <end position="347"/>
    </location>
</feature>
<evidence type="ECO:0000256" key="1">
    <source>
        <dbReference type="ARBA" id="ARBA00022468"/>
    </source>
</evidence>
<dbReference type="GO" id="GO:0007165">
    <property type="term" value="P:signal transduction"/>
    <property type="evidence" value="ECO:0007669"/>
    <property type="project" value="InterPro"/>
</dbReference>
<reference evidence="6 7" key="1">
    <citation type="journal article" date="2016" name="Proc. Natl. Acad. Sci. U.S.A.">
        <title>Comparative genomics of biotechnologically important yeasts.</title>
        <authorList>
            <person name="Riley R."/>
            <person name="Haridas S."/>
            <person name="Wolfe K.H."/>
            <person name="Lopes M.R."/>
            <person name="Hittinger C.T."/>
            <person name="Goeker M."/>
            <person name="Salamov A.A."/>
            <person name="Wisecaver J.H."/>
            <person name="Long T.M."/>
            <person name="Calvey C.H."/>
            <person name="Aerts A.L."/>
            <person name="Barry K.W."/>
            <person name="Choi C."/>
            <person name="Clum A."/>
            <person name="Coughlan A.Y."/>
            <person name="Deshpande S."/>
            <person name="Douglass A.P."/>
            <person name="Hanson S.J."/>
            <person name="Klenk H.-P."/>
            <person name="LaButti K.M."/>
            <person name="Lapidus A."/>
            <person name="Lindquist E.A."/>
            <person name="Lipzen A.M."/>
            <person name="Meier-Kolthoff J.P."/>
            <person name="Ohm R.A."/>
            <person name="Otillar R.P."/>
            <person name="Pangilinan J.L."/>
            <person name="Peng Y."/>
            <person name="Rokas A."/>
            <person name="Rosa C.A."/>
            <person name="Scheuner C."/>
            <person name="Sibirny A.A."/>
            <person name="Slot J.C."/>
            <person name="Stielow J.B."/>
            <person name="Sun H."/>
            <person name="Kurtzman C.P."/>
            <person name="Blackwell M."/>
            <person name="Grigoriev I.V."/>
            <person name="Jeffries T.W."/>
        </authorList>
    </citation>
    <scope>NUCLEOTIDE SEQUENCE [LARGE SCALE GENOMIC DNA]</scope>
    <source>
        <strain evidence="6 7">NRRL Y-11557</strain>
    </source>
</reference>
<dbReference type="InterPro" id="IPR050729">
    <property type="entry name" value="Rho-GAP"/>
</dbReference>
<dbReference type="Gene3D" id="3.30.1520.10">
    <property type="entry name" value="Phox-like domain"/>
    <property type="match status" value="1"/>
</dbReference>
<gene>
    <name evidence="6" type="ORF">LIPSTDRAFT_70489</name>
</gene>
<dbReference type="InterPro" id="IPR011993">
    <property type="entry name" value="PH-like_dom_sf"/>
</dbReference>
<dbReference type="STRING" id="675824.A0A1E3Q912"/>
<dbReference type="PANTHER" id="PTHR23176:SF129">
    <property type="entry name" value="RHO GTPASE ACTIVATING PROTEIN AT 16F, ISOFORM E-RELATED"/>
    <property type="match status" value="1"/>
</dbReference>
<feature type="region of interest" description="Disordered" evidence="3">
    <location>
        <begin position="863"/>
        <end position="882"/>
    </location>
</feature>
<dbReference type="Pfam" id="PF00620">
    <property type="entry name" value="RhoGAP"/>
    <property type="match status" value="1"/>
</dbReference>
<dbReference type="Pfam" id="PF00787">
    <property type="entry name" value="PX"/>
    <property type="match status" value="1"/>
</dbReference>
<dbReference type="GO" id="GO:0005938">
    <property type="term" value="C:cell cortex"/>
    <property type="evidence" value="ECO:0007669"/>
    <property type="project" value="UniProtKB-ARBA"/>
</dbReference>
<feature type="coiled-coil region" evidence="2">
    <location>
        <begin position="65"/>
        <end position="92"/>
    </location>
</feature>
<dbReference type="PROSITE" id="PS50238">
    <property type="entry name" value="RHOGAP"/>
    <property type="match status" value="1"/>
</dbReference>
<evidence type="ECO:0000256" key="2">
    <source>
        <dbReference type="SAM" id="Coils"/>
    </source>
</evidence>
<sequence length="1158" mass="127291">MAVSRALASESVGGMRMNSEVDISRLLEQNTALHKLVSDQQATISEWKAKVTQASKISEHYKEQLLSVESERDHLRQAVNNLEEQLRALSDRDEPVARKATERANGDLETVREPTGATIADEASTTTVAARLRSSITSLKRSEVEVNLAAQVTPDLPADRTITKPYIATTTVQAADVLSTSTSRSSLDMPAKELSKTLGYSFGGSDISLSIGNCSSSSYTTAGETDPEESPILLALSEPGSALIESSTNKEDEIAMSGIRNEQKEFLHSRQTSSAFSFEATAQDEYAIQWATRADRNSTSSIEYVDDFAEEEEKLESESQLATPTLASTAALGSDTDTGPPSLTSKMTPAEFPKRVQSYFPNTFTSRTSSVNTGLGVGGMDDNGFRHFTNTDATAVGFLTPSHSVNAEMSPALDQINAYDSSSKIPQSTEPSNSPVYFPPSSPATLRSRSSTVPAAAIFPPPSAASYYENAPLLETTSFLLITPANLPTIAVSVVSSRVRNLQKVKSKLDDPIIILSIRDRSTDKEWWKASKALSSLLALDSTLRSELGSFVIPKLPDRTLFASIAPSKVDLRRKMLEDYFSAVMSIPALHENDKQATVLGEYLSTDIIDPLGMPDTGARKEGYLTKRGKNFGGWKMRYFVLDSPELQYYESAGGAYLGTIRLDSAEVVTPDSHHEGEDSKVYRHSFQILERKRQDSLAVARHVLCAENDDERDDWVDALREFIEPQAMKSSDAQSIFSTVGPGADVSSSSSAASFVVTSPKKKLPVGLSLASGISRTKRMEHEKTDVESTIGYGEYEQSNKSSVSLNEQSPSPPDSAVQSASAPLSAHFYKLLSPTFPQSHEGSYSEDRELEKDLKKQKKRSFFSLKKDSATDHSPSPTPMQLADQVKLQQQQQLDNRKFLQLDFDSFQKSPMYEYRTSISQPFASDDPINPVLPPNFDDDDKYKGEIVRGGIKNINSTIVVGIFGITLAQAIEISYVAKGEVKLPSVVYRCIEYLDAKDAAKEEGIFRLSGSSTVIRALKERFNTDADVDLLEDGAHYDVHAVAGLLKLYLRELPTNVLTEDLKIEFVQSVEIQNRQSRLDMLYVLLRQLPPENFSLLKALSRFLIKIVEKSDQNKMNIRNVGIVFAPTLNISNALVQIFIADYALLLIDKKLSIT</sequence>
<feature type="compositionally biased region" description="Basic and acidic residues" evidence="3">
    <location>
        <begin position="779"/>
        <end position="788"/>
    </location>
</feature>
<dbReference type="SUPFAM" id="SSF48350">
    <property type="entry name" value="GTPase activation domain, GAP"/>
    <property type="match status" value="1"/>
</dbReference>
<dbReference type="Gene3D" id="1.10.555.10">
    <property type="entry name" value="Rho GTPase activation protein"/>
    <property type="match status" value="1"/>
</dbReference>
<feature type="region of interest" description="Disordered" evidence="3">
    <location>
        <begin position="777"/>
        <end position="822"/>
    </location>
</feature>
<dbReference type="OrthoDB" id="185175at2759"/>
<evidence type="ECO:0000259" key="5">
    <source>
        <dbReference type="PROSITE" id="PS50238"/>
    </source>
</evidence>
<dbReference type="InterPro" id="IPR001683">
    <property type="entry name" value="PX_dom"/>
</dbReference>
<name>A0A1E3Q912_LIPST</name>
<organism evidence="6 7">
    <name type="scientific">Lipomyces starkeyi NRRL Y-11557</name>
    <dbReference type="NCBI Taxonomy" id="675824"/>
    <lineage>
        <taxon>Eukaryota</taxon>
        <taxon>Fungi</taxon>
        <taxon>Dikarya</taxon>
        <taxon>Ascomycota</taxon>
        <taxon>Saccharomycotina</taxon>
        <taxon>Lipomycetes</taxon>
        <taxon>Lipomycetales</taxon>
        <taxon>Lipomycetaceae</taxon>
        <taxon>Lipomyces</taxon>
    </lineage>
</organism>
<feature type="region of interest" description="Disordered" evidence="3">
    <location>
        <begin position="309"/>
        <end position="349"/>
    </location>
</feature>
<proteinExistence type="predicted"/>
<accession>A0A1E3Q912</accession>
<dbReference type="PROSITE" id="PS50003">
    <property type="entry name" value="PH_DOMAIN"/>
    <property type="match status" value="1"/>
</dbReference>
<dbReference type="GO" id="GO:0005933">
    <property type="term" value="C:cellular bud"/>
    <property type="evidence" value="ECO:0007669"/>
    <property type="project" value="UniProtKB-ARBA"/>
</dbReference>
<feature type="compositionally biased region" description="Polar residues" evidence="3">
    <location>
        <begin position="421"/>
        <end position="435"/>
    </location>
</feature>
<evidence type="ECO:0000259" key="4">
    <source>
        <dbReference type="PROSITE" id="PS50003"/>
    </source>
</evidence>
<dbReference type="SMART" id="SM00324">
    <property type="entry name" value="RhoGAP"/>
    <property type="match status" value="1"/>
</dbReference>
<dbReference type="SUPFAM" id="SSF50729">
    <property type="entry name" value="PH domain-like"/>
    <property type="match status" value="1"/>
</dbReference>
<dbReference type="InterPro" id="IPR036871">
    <property type="entry name" value="PX_dom_sf"/>
</dbReference>
<evidence type="ECO:0000313" key="6">
    <source>
        <dbReference type="EMBL" id="ODQ73487.1"/>
    </source>
</evidence>
<dbReference type="EMBL" id="KV454293">
    <property type="protein sequence ID" value="ODQ73487.1"/>
    <property type="molecule type" value="Genomic_DNA"/>
</dbReference>
<evidence type="ECO:0000313" key="7">
    <source>
        <dbReference type="Proteomes" id="UP000094385"/>
    </source>
</evidence>
<evidence type="ECO:0000256" key="3">
    <source>
        <dbReference type="SAM" id="MobiDB-lite"/>
    </source>
</evidence>
<feature type="domain" description="Rho-GAP" evidence="5">
    <location>
        <begin position="968"/>
        <end position="1158"/>
    </location>
</feature>
<dbReference type="InterPro" id="IPR008936">
    <property type="entry name" value="Rho_GTPase_activation_prot"/>
</dbReference>
<dbReference type="InterPro" id="IPR001849">
    <property type="entry name" value="PH_domain"/>
</dbReference>
<dbReference type="Gene3D" id="2.30.29.30">
    <property type="entry name" value="Pleckstrin-homology domain (PH domain)/Phosphotyrosine-binding domain (PTB)"/>
    <property type="match status" value="1"/>
</dbReference>
<feature type="compositionally biased region" description="Polar residues" evidence="3">
    <location>
        <begin position="798"/>
        <end position="811"/>
    </location>
</feature>
<dbReference type="CDD" id="cd06093">
    <property type="entry name" value="PX_domain"/>
    <property type="match status" value="1"/>
</dbReference>